<comment type="subunit">
    <text evidence="18">Dimer of either two alpha chains, or two beta chains, or one alpha and one beta chain. The S100B dimer binds two molecules of STK38. Interacts with CACYBP in a calcium-dependent manner. Interacts with ATAD3A; this interaction probably occurs in the cytosol prior to ATAD3A mitochondrial targeting. Interacts with S100A6. The S100B dimer interacts with two molecules of CAPZA1. Interacts with AGER. Interacts with PPP5C (via TPR repeats); the interaction is calcium-dependent and modulates PPP5C activity. Interacts with TPPP; this interaction inhibits TPPP dimerization. Interacts with isoform CLSTN3beta of CLSTN3; interaction promotes secretion.</text>
</comment>
<dbReference type="GO" id="GO:0008270">
    <property type="term" value="F:zinc ion binding"/>
    <property type="evidence" value="ECO:0007669"/>
    <property type="project" value="InterPro"/>
</dbReference>
<dbReference type="Gene3D" id="1.10.238.10">
    <property type="entry name" value="EF-hand"/>
    <property type="match status" value="1"/>
</dbReference>
<evidence type="ECO:0000256" key="15">
    <source>
        <dbReference type="ARBA" id="ARBA00030603"/>
    </source>
</evidence>
<dbReference type="PANTHER" id="PTHR11639:SF134">
    <property type="entry name" value="PROTEIN S100-A1-RELATED"/>
    <property type="match status" value="1"/>
</dbReference>
<evidence type="ECO:0000256" key="16">
    <source>
        <dbReference type="ARBA" id="ARBA00031938"/>
    </source>
</evidence>
<protein>
    <recommendedName>
        <fullName evidence="5">Protein S100-B</fullName>
    </recommendedName>
    <alternativeName>
        <fullName evidence="15">S-100 protein beta chain</fullName>
    </alternativeName>
    <alternativeName>
        <fullName evidence="17">S-100 protein subunit beta</fullName>
    </alternativeName>
    <alternativeName>
        <fullName evidence="16">S100 calcium-binding protein B</fullName>
    </alternativeName>
</protein>
<evidence type="ECO:0000256" key="2">
    <source>
        <dbReference type="ARBA" id="ARBA00004496"/>
    </source>
</evidence>
<reference evidence="20" key="3">
    <citation type="submission" date="2025-09" db="UniProtKB">
        <authorList>
            <consortium name="Ensembl"/>
        </authorList>
    </citation>
    <scope>IDENTIFICATION</scope>
</reference>
<dbReference type="Pfam" id="PF01023">
    <property type="entry name" value="S_100"/>
    <property type="match status" value="1"/>
</dbReference>
<dbReference type="GO" id="GO:0048306">
    <property type="term" value="F:calcium-dependent protein binding"/>
    <property type="evidence" value="ECO:0007669"/>
    <property type="project" value="TreeGrafter"/>
</dbReference>
<dbReference type="GO" id="GO:0043123">
    <property type="term" value="P:positive regulation of canonical NF-kappaB signal transduction"/>
    <property type="evidence" value="ECO:0007669"/>
    <property type="project" value="TreeGrafter"/>
</dbReference>
<dbReference type="GeneTree" id="ENSGT00940000161997"/>
<dbReference type="STRING" id="29139.ENSVURP00010031579"/>
<dbReference type="PROSITE" id="PS50222">
    <property type="entry name" value="EF_HAND_2"/>
    <property type="match status" value="1"/>
</dbReference>
<dbReference type="GO" id="GO:0050786">
    <property type="term" value="F:RAGE receptor binding"/>
    <property type="evidence" value="ECO:0007669"/>
    <property type="project" value="TreeGrafter"/>
</dbReference>
<evidence type="ECO:0000256" key="10">
    <source>
        <dbReference type="ARBA" id="ARBA00022833"/>
    </source>
</evidence>
<dbReference type="Ensembl" id="ENSVURT00010035963.1">
    <property type="protein sequence ID" value="ENSVURP00010031579.1"/>
    <property type="gene ID" value="ENSVURG00010024133.1"/>
</dbReference>
<keyword evidence="14" id="KW-0539">Nucleus</keyword>
<evidence type="ECO:0000256" key="11">
    <source>
        <dbReference type="ARBA" id="ARBA00022837"/>
    </source>
</evidence>
<evidence type="ECO:0000313" key="21">
    <source>
        <dbReference type="Proteomes" id="UP000314987"/>
    </source>
</evidence>
<dbReference type="GO" id="GO:0005615">
    <property type="term" value="C:extracellular space"/>
    <property type="evidence" value="ECO:0007669"/>
    <property type="project" value="TreeGrafter"/>
</dbReference>
<accession>A0A4X2M1C5</accession>
<dbReference type="AlphaFoldDB" id="A0A4X2M1C5"/>
<evidence type="ECO:0000256" key="12">
    <source>
        <dbReference type="ARBA" id="ARBA00022889"/>
    </source>
</evidence>
<keyword evidence="12" id="KW-0130">Cell adhesion</keyword>
<comment type="similarity">
    <text evidence="4">Belongs to the S-100 family.</text>
</comment>
<dbReference type="InterPro" id="IPR002048">
    <property type="entry name" value="EF_hand_dom"/>
</dbReference>
<evidence type="ECO:0000256" key="7">
    <source>
        <dbReference type="ARBA" id="ARBA00022525"/>
    </source>
</evidence>
<keyword evidence="9" id="KW-0677">Repeat</keyword>
<keyword evidence="8" id="KW-0479">Metal-binding</keyword>
<dbReference type="InterPro" id="IPR011992">
    <property type="entry name" value="EF-hand-dom_pair"/>
</dbReference>
<dbReference type="GO" id="GO:0005737">
    <property type="term" value="C:cytoplasm"/>
    <property type="evidence" value="ECO:0007669"/>
    <property type="project" value="UniProtKB-SubCell"/>
</dbReference>
<reference evidence="20" key="2">
    <citation type="submission" date="2025-08" db="UniProtKB">
        <authorList>
            <consortium name="Ensembl"/>
        </authorList>
    </citation>
    <scope>IDENTIFICATION</scope>
</reference>
<dbReference type="PROSITE" id="PS00303">
    <property type="entry name" value="S100_CABP"/>
    <property type="match status" value="1"/>
</dbReference>
<dbReference type="GO" id="GO:0005509">
    <property type="term" value="F:calcium ion binding"/>
    <property type="evidence" value="ECO:0007669"/>
    <property type="project" value="InterPro"/>
</dbReference>
<comment type="subcellular location">
    <subcellularLocation>
        <location evidence="2">Cytoplasm</location>
    </subcellularLocation>
    <subcellularLocation>
        <location evidence="1">Nucleus</location>
    </subcellularLocation>
    <subcellularLocation>
        <location evidence="3">Secreted</location>
    </subcellularLocation>
</comment>
<evidence type="ECO:0000256" key="9">
    <source>
        <dbReference type="ARBA" id="ARBA00022737"/>
    </source>
</evidence>
<keyword evidence="13" id="KW-0007">Acetylation</keyword>
<dbReference type="SUPFAM" id="SSF47473">
    <property type="entry name" value="EF-hand"/>
    <property type="match status" value="1"/>
</dbReference>
<dbReference type="Proteomes" id="UP000314987">
    <property type="component" value="Unassembled WGS sequence"/>
</dbReference>
<evidence type="ECO:0000256" key="14">
    <source>
        <dbReference type="ARBA" id="ARBA00023242"/>
    </source>
</evidence>
<evidence type="ECO:0000256" key="17">
    <source>
        <dbReference type="ARBA" id="ARBA00033127"/>
    </source>
</evidence>
<dbReference type="GO" id="GO:0008284">
    <property type="term" value="P:positive regulation of cell population proliferation"/>
    <property type="evidence" value="ECO:0007669"/>
    <property type="project" value="TreeGrafter"/>
</dbReference>
<dbReference type="FunFam" id="1.10.238.10:FF:000044">
    <property type="entry name" value="Protein S100"/>
    <property type="match status" value="1"/>
</dbReference>
<evidence type="ECO:0000256" key="3">
    <source>
        <dbReference type="ARBA" id="ARBA00004613"/>
    </source>
</evidence>
<dbReference type="CDD" id="cd05027">
    <property type="entry name" value="S-100B"/>
    <property type="match status" value="1"/>
</dbReference>
<proteinExistence type="inferred from homology"/>
<evidence type="ECO:0000313" key="20">
    <source>
        <dbReference type="Ensembl" id="ENSVURP00010031579.1"/>
    </source>
</evidence>
<evidence type="ECO:0000256" key="6">
    <source>
        <dbReference type="ARBA" id="ARBA00022490"/>
    </source>
</evidence>
<evidence type="ECO:0000256" key="13">
    <source>
        <dbReference type="ARBA" id="ARBA00022990"/>
    </source>
</evidence>
<dbReference type="InterPro" id="IPR013787">
    <property type="entry name" value="S100_Ca-bd_sub"/>
</dbReference>
<dbReference type="SMART" id="SM01394">
    <property type="entry name" value="S_100"/>
    <property type="match status" value="1"/>
</dbReference>
<reference evidence="21" key="1">
    <citation type="submission" date="2018-12" db="EMBL/GenBank/DDBJ databases">
        <authorList>
            <person name="Yazar S."/>
        </authorList>
    </citation>
    <scope>NUCLEOTIDE SEQUENCE [LARGE SCALE GENOMIC DNA]</scope>
</reference>
<dbReference type="GO" id="GO:0044548">
    <property type="term" value="F:S100 protein binding"/>
    <property type="evidence" value="ECO:0007669"/>
    <property type="project" value="TreeGrafter"/>
</dbReference>
<keyword evidence="6" id="KW-0963">Cytoplasm</keyword>
<evidence type="ECO:0000256" key="1">
    <source>
        <dbReference type="ARBA" id="ARBA00004123"/>
    </source>
</evidence>
<keyword evidence="11" id="KW-0106">Calcium</keyword>
<keyword evidence="7" id="KW-0964">Secreted</keyword>
<keyword evidence="21" id="KW-1185">Reference proteome</keyword>
<sequence length="142" mass="16486">MECFELRGLEQQVVNYGRKEIRSQCLVPFCSHKERGERKTTSRKEELIFAMSDLEKAMMAIIETFHQYSGKEGDKHKLKKSELKELINSELSHFLGEIKEQETVDKVMETLDADGDAECDFQEFVAFIAVITSACHEFFEHE</sequence>
<dbReference type="InterPro" id="IPR028481">
    <property type="entry name" value="S100-B"/>
</dbReference>
<organism evidence="20 21">
    <name type="scientific">Vombatus ursinus</name>
    <name type="common">Common wombat</name>
    <dbReference type="NCBI Taxonomy" id="29139"/>
    <lineage>
        <taxon>Eukaryota</taxon>
        <taxon>Metazoa</taxon>
        <taxon>Chordata</taxon>
        <taxon>Craniata</taxon>
        <taxon>Vertebrata</taxon>
        <taxon>Euteleostomi</taxon>
        <taxon>Mammalia</taxon>
        <taxon>Metatheria</taxon>
        <taxon>Diprotodontia</taxon>
        <taxon>Vombatidae</taxon>
        <taxon>Vombatus</taxon>
    </lineage>
</organism>
<gene>
    <name evidence="20" type="primary">S100B</name>
</gene>
<keyword evidence="10" id="KW-0862">Zinc</keyword>
<dbReference type="OMA" id="MMAIIET"/>
<evidence type="ECO:0000259" key="19">
    <source>
        <dbReference type="PROSITE" id="PS50222"/>
    </source>
</evidence>
<evidence type="ECO:0000256" key="5">
    <source>
        <dbReference type="ARBA" id="ARBA00021222"/>
    </source>
</evidence>
<dbReference type="PANTHER" id="PTHR11639">
    <property type="entry name" value="S100 CALCIUM-BINDING PROTEIN"/>
    <property type="match status" value="1"/>
</dbReference>
<name>A0A4X2M1C5_VOMUR</name>
<evidence type="ECO:0000256" key="18">
    <source>
        <dbReference type="ARBA" id="ARBA00047135"/>
    </source>
</evidence>
<evidence type="ECO:0000256" key="4">
    <source>
        <dbReference type="ARBA" id="ARBA00007323"/>
    </source>
</evidence>
<dbReference type="GO" id="GO:0007155">
    <property type="term" value="P:cell adhesion"/>
    <property type="evidence" value="ECO:0007669"/>
    <property type="project" value="UniProtKB-KW"/>
</dbReference>
<feature type="domain" description="EF-hand" evidence="19">
    <location>
        <begin position="99"/>
        <end position="134"/>
    </location>
</feature>
<dbReference type="InterPro" id="IPR001751">
    <property type="entry name" value="S100/CaBP7/8-like_CS"/>
</dbReference>
<dbReference type="SMART" id="SM00054">
    <property type="entry name" value="EFh"/>
    <property type="match status" value="1"/>
</dbReference>
<dbReference type="GO" id="GO:0005634">
    <property type="term" value="C:nucleus"/>
    <property type="evidence" value="ECO:0007669"/>
    <property type="project" value="UniProtKB-SubCell"/>
</dbReference>
<evidence type="ECO:0000256" key="8">
    <source>
        <dbReference type="ARBA" id="ARBA00022723"/>
    </source>
</evidence>